<accession>A0A6C0JTH2</accession>
<reference evidence="1" key="1">
    <citation type="journal article" date="2020" name="Nature">
        <title>Giant virus diversity and host interactions through global metagenomics.</title>
        <authorList>
            <person name="Schulz F."/>
            <person name="Roux S."/>
            <person name="Paez-Espino D."/>
            <person name="Jungbluth S."/>
            <person name="Walsh D.A."/>
            <person name="Denef V.J."/>
            <person name="McMahon K.D."/>
            <person name="Konstantinidis K.T."/>
            <person name="Eloe-Fadrosh E.A."/>
            <person name="Kyrpides N.C."/>
            <person name="Woyke T."/>
        </authorList>
    </citation>
    <scope>NUCLEOTIDE SEQUENCE</scope>
    <source>
        <strain evidence="1">GVMAG-S-1062768-28</strain>
    </source>
</reference>
<evidence type="ECO:0000313" key="1">
    <source>
        <dbReference type="EMBL" id="QHU08000.1"/>
    </source>
</evidence>
<organism evidence="1">
    <name type="scientific">viral metagenome</name>
    <dbReference type="NCBI Taxonomy" id="1070528"/>
    <lineage>
        <taxon>unclassified sequences</taxon>
        <taxon>metagenomes</taxon>
        <taxon>organismal metagenomes</taxon>
    </lineage>
</organism>
<name>A0A6C0JTH2_9ZZZZ</name>
<dbReference type="EMBL" id="MN740694">
    <property type="protein sequence ID" value="QHU08000.1"/>
    <property type="molecule type" value="Genomic_DNA"/>
</dbReference>
<protein>
    <submittedName>
        <fullName evidence="1">Uncharacterized protein</fullName>
    </submittedName>
</protein>
<sequence>MSLIEQMEKYITSCMELDCDRFHKPGCKALIPFPIGKFKKSEMTFDQIWGMYRHTSIVDMERYASDYALPKIVHGDNESSYKIFIRFFESLPENFELLPK</sequence>
<dbReference type="AlphaFoldDB" id="A0A6C0JTH2"/>
<proteinExistence type="predicted"/>